<dbReference type="SUPFAM" id="SSF53335">
    <property type="entry name" value="S-adenosyl-L-methionine-dependent methyltransferases"/>
    <property type="match status" value="1"/>
</dbReference>
<evidence type="ECO:0000259" key="4">
    <source>
        <dbReference type="Pfam" id="PF00891"/>
    </source>
</evidence>
<keyword evidence="2" id="KW-0808">Transferase</keyword>
<dbReference type="Pfam" id="PF00891">
    <property type="entry name" value="Methyltransf_2"/>
    <property type="match status" value="1"/>
</dbReference>
<dbReference type="InterPro" id="IPR029063">
    <property type="entry name" value="SAM-dependent_MTases_sf"/>
</dbReference>
<feature type="domain" description="O-methyltransferase C-terminal" evidence="4">
    <location>
        <begin position="44"/>
        <end position="124"/>
    </location>
</feature>
<dbReference type="GO" id="GO:0016279">
    <property type="term" value="F:protein-lysine N-methyltransferase activity"/>
    <property type="evidence" value="ECO:0007669"/>
    <property type="project" value="InterPro"/>
</dbReference>
<keyword evidence="3" id="KW-0949">S-adenosyl-L-methionine</keyword>
<dbReference type="InterPro" id="IPR001077">
    <property type="entry name" value="COMT_C"/>
</dbReference>
<keyword evidence="6" id="KW-1185">Reference proteome</keyword>
<protein>
    <recommendedName>
        <fullName evidence="4">O-methyltransferase C-terminal domain-containing protein</fullName>
    </recommendedName>
</protein>
<dbReference type="AlphaFoldDB" id="A0A6J5H8B4"/>
<accession>A0A6J5H8B4</accession>
<dbReference type="Proteomes" id="UP000494252">
    <property type="component" value="Unassembled WGS sequence"/>
</dbReference>
<dbReference type="CDD" id="cd02440">
    <property type="entry name" value="AdoMet_MTases"/>
    <property type="match status" value="1"/>
</dbReference>
<name>A0A6J5H8B4_9BURK</name>
<gene>
    <name evidence="5" type="ORF">LMG27177_07350</name>
</gene>
<evidence type="ECO:0000313" key="6">
    <source>
        <dbReference type="Proteomes" id="UP000494252"/>
    </source>
</evidence>
<reference evidence="5 6" key="1">
    <citation type="submission" date="2020-04" db="EMBL/GenBank/DDBJ databases">
        <authorList>
            <person name="De Canck E."/>
        </authorList>
    </citation>
    <scope>NUCLEOTIDE SEQUENCE [LARGE SCALE GENOMIC DNA]</scope>
    <source>
        <strain evidence="5 6">LMG 27177</strain>
    </source>
</reference>
<dbReference type="GO" id="GO:0008171">
    <property type="term" value="F:O-methyltransferase activity"/>
    <property type="evidence" value="ECO:0007669"/>
    <property type="project" value="InterPro"/>
</dbReference>
<dbReference type="InterPro" id="IPR026170">
    <property type="entry name" value="FAM173A/B"/>
</dbReference>
<dbReference type="Gene3D" id="3.40.50.150">
    <property type="entry name" value="Vaccinia Virus protein VP39"/>
    <property type="match status" value="1"/>
</dbReference>
<evidence type="ECO:0000256" key="2">
    <source>
        <dbReference type="ARBA" id="ARBA00022679"/>
    </source>
</evidence>
<evidence type="ECO:0000313" key="5">
    <source>
        <dbReference type="EMBL" id="CAB3810638.1"/>
    </source>
</evidence>
<evidence type="ECO:0000256" key="3">
    <source>
        <dbReference type="ARBA" id="ARBA00022691"/>
    </source>
</evidence>
<sequence>MAMLTILSCTAICLTLLAGLSLVFSILLTGVPSLSSSKSEVVDVVALLGLAKLPQHAAIIDLGSGWGALLVALARAFPDATVQGLELSPFPYLVSRLRTQRLSNVVVRWGNFFSSGVESADAIVCYLMPDLMAPVSDLLDQTVKPGACVVTNTFLFRGRVISAARQGTGRGTIALYVWPANH</sequence>
<organism evidence="5 6">
    <name type="scientific">Paraburkholderia fynbosensis</name>
    <dbReference type="NCBI Taxonomy" id="1200993"/>
    <lineage>
        <taxon>Bacteria</taxon>
        <taxon>Pseudomonadati</taxon>
        <taxon>Pseudomonadota</taxon>
        <taxon>Betaproteobacteria</taxon>
        <taxon>Burkholderiales</taxon>
        <taxon>Burkholderiaceae</taxon>
        <taxon>Paraburkholderia</taxon>
    </lineage>
</organism>
<proteinExistence type="predicted"/>
<evidence type="ECO:0000256" key="1">
    <source>
        <dbReference type="ARBA" id="ARBA00022603"/>
    </source>
</evidence>
<dbReference type="PANTHER" id="PTHR13610">
    <property type="entry name" value="METHYLTRANSFERASE DOMAIN-CONTAINING PROTEIN"/>
    <property type="match status" value="1"/>
</dbReference>
<dbReference type="GO" id="GO:0032259">
    <property type="term" value="P:methylation"/>
    <property type="evidence" value="ECO:0007669"/>
    <property type="project" value="UniProtKB-KW"/>
</dbReference>
<dbReference type="EMBL" id="CADIKI010000039">
    <property type="protein sequence ID" value="CAB3810638.1"/>
    <property type="molecule type" value="Genomic_DNA"/>
</dbReference>
<dbReference type="PANTHER" id="PTHR13610:SF9">
    <property type="entry name" value="FI06469P"/>
    <property type="match status" value="1"/>
</dbReference>
<keyword evidence="1" id="KW-0489">Methyltransferase</keyword>